<protein>
    <submittedName>
        <fullName evidence="2">Uncharacterized protein</fullName>
    </submittedName>
</protein>
<accession>A0A8H6SY24</accession>
<dbReference type="RefSeq" id="XP_037222555.1">
    <property type="nucleotide sequence ID" value="XM_037362263.1"/>
</dbReference>
<gene>
    <name evidence="2" type="ORF">MIND_00548400</name>
</gene>
<dbReference type="Proteomes" id="UP000636479">
    <property type="component" value="Unassembled WGS sequence"/>
</dbReference>
<dbReference type="AlphaFoldDB" id="A0A8H6SY24"/>
<feature type="transmembrane region" description="Helical" evidence="1">
    <location>
        <begin position="67"/>
        <end position="87"/>
    </location>
</feature>
<keyword evidence="1" id="KW-0472">Membrane</keyword>
<name>A0A8H6SY24_9AGAR</name>
<dbReference type="GeneID" id="59344779"/>
<comment type="caution">
    <text evidence="2">The sequence shown here is derived from an EMBL/GenBank/DDBJ whole genome shotgun (WGS) entry which is preliminary data.</text>
</comment>
<organism evidence="2 3">
    <name type="scientific">Mycena indigotica</name>
    <dbReference type="NCBI Taxonomy" id="2126181"/>
    <lineage>
        <taxon>Eukaryota</taxon>
        <taxon>Fungi</taxon>
        <taxon>Dikarya</taxon>
        <taxon>Basidiomycota</taxon>
        <taxon>Agaricomycotina</taxon>
        <taxon>Agaricomycetes</taxon>
        <taxon>Agaricomycetidae</taxon>
        <taxon>Agaricales</taxon>
        <taxon>Marasmiineae</taxon>
        <taxon>Mycenaceae</taxon>
        <taxon>Mycena</taxon>
    </lineage>
</organism>
<evidence type="ECO:0000313" key="3">
    <source>
        <dbReference type="Proteomes" id="UP000636479"/>
    </source>
</evidence>
<evidence type="ECO:0000256" key="1">
    <source>
        <dbReference type="SAM" id="Phobius"/>
    </source>
</evidence>
<keyword evidence="1" id="KW-1133">Transmembrane helix</keyword>
<keyword evidence="1" id="KW-0812">Transmembrane</keyword>
<reference evidence="2" key="1">
    <citation type="submission" date="2020-05" db="EMBL/GenBank/DDBJ databases">
        <title>Mycena genomes resolve the evolution of fungal bioluminescence.</title>
        <authorList>
            <person name="Tsai I.J."/>
        </authorList>
    </citation>
    <scope>NUCLEOTIDE SEQUENCE</scope>
    <source>
        <strain evidence="2">171206Taipei</strain>
    </source>
</reference>
<feature type="transmembrane region" description="Helical" evidence="1">
    <location>
        <begin position="12"/>
        <end position="32"/>
    </location>
</feature>
<sequence>MQPTLKESWMSYLKSTLHFLFTFGAAVGLVLVPGTSPTFDLAMRLLGLFATAYAASASQVSVELRELSTIAITAAFAAEVIFAMWPFTFGPMRETPGLCSKLLLAVAADVVAFCLVLAWGSRHEETTGRQCRIKAILGHVGGITSIGSNSRDNKISESADDQTGLRKQLIV</sequence>
<keyword evidence="3" id="KW-1185">Reference proteome</keyword>
<proteinExistence type="predicted"/>
<dbReference type="EMBL" id="JACAZF010000004">
    <property type="protein sequence ID" value="KAF7307536.1"/>
    <property type="molecule type" value="Genomic_DNA"/>
</dbReference>
<evidence type="ECO:0000313" key="2">
    <source>
        <dbReference type="EMBL" id="KAF7307536.1"/>
    </source>
</evidence>
<feature type="transmembrane region" description="Helical" evidence="1">
    <location>
        <begin position="102"/>
        <end position="120"/>
    </location>
</feature>